<evidence type="ECO:0000313" key="2">
    <source>
        <dbReference type="EMBL" id="GIZ03817.1"/>
    </source>
</evidence>
<evidence type="ECO:0000256" key="1">
    <source>
        <dbReference type="SAM" id="MobiDB-lite"/>
    </source>
</evidence>
<dbReference type="Proteomes" id="UP001054945">
    <property type="component" value="Unassembled WGS sequence"/>
</dbReference>
<protein>
    <submittedName>
        <fullName evidence="2">Uncharacterized protein</fullName>
    </submittedName>
</protein>
<dbReference type="AlphaFoldDB" id="A0AAV4YCC3"/>
<feature type="compositionally biased region" description="Low complexity" evidence="1">
    <location>
        <begin position="1"/>
        <end position="13"/>
    </location>
</feature>
<feature type="region of interest" description="Disordered" evidence="1">
    <location>
        <begin position="200"/>
        <end position="235"/>
    </location>
</feature>
<comment type="caution">
    <text evidence="2">The sequence shown here is derived from an EMBL/GenBank/DDBJ whole genome shotgun (WGS) entry which is preliminary data.</text>
</comment>
<evidence type="ECO:0000313" key="3">
    <source>
        <dbReference type="Proteomes" id="UP001054945"/>
    </source>
</evidence>
<name>A0AAV4YCC3_CAEEX</name>
<gene>
    <name evidence="2" type="primary">AVEN_268858_3</name>
    <name evidence="2" type="ORF">CEXT_752081</name>
</gene>
<sequence length="235" mass="24970">MNNNSNVSTNTTSAPNWNCGPDTSAGQIAPYHLPATAIPSPSAKANNFGQTSSCSSMPSIKQEIQTTTPAKRNTVRPSSLKFQSEISNKAPAVEVILEEMIKVVPTAPLTAIHSPRTEETGFAFPTDPKIEESTFLKLEETVQLITPLDDDPMPNDVCQSSPNSLLEKSGVTQDTESAAVAAPEVAPPVAVEPMDTAQTVAETEPAKYIPRIENPGIKGSPRALPTGITEDEMSK</sequence>
<keyword evidence="3" id="KW-1185">Reference proteome</keyword>
<proteinExistence type="predicted"/>
<reference evidence="2 3" key="1">
    <citation type="submission" date="2021-06" db="EMBL/GenBank/DDBJ databases">
        <title>Caerostris extrusa draft genome.</title>
        <authorList>
            <person name="Kono N."/>
            <person name="Arakawa K."/>
        </authorList>
    </citation>
    <scope>NUCLEOTIDE SEQUENCE [LARGE SCALE GENOMIC DNA]</scope>
</reference>
<accession>A0AAV4YCC3</accession>
<feature type="region of interest" description="Disordered" evidence="1">
    <location>
        <begin position="1"/>
        <end position="20"/>
    </location>
</feature>
<organism evidence="2 3">
    <name type="scientific">Caerostris extrusa</name>
    <name type="common">Bark spider</name>
    <name type="synonym">Caerostris bankana</name>
    <dbReference type="NCBI Taxonomy" id="172846"/>
    <lineage>
        <taxon>Eukaryota</taxon>
        <taxon>Metazoa</taxon>
        <taxon>Ecdysozoa</taxon>
        <taxon>Arthropoda</taxon>
        <taxon>Chelicerata</taxon>
        <taxon>Arachnida</taxon>
        <taxon>Araneae</taxon>
        <taxon>Araneomorphae</taxon>
        <taxon>Entelegynae</taxon>
        <taxon>Araneoidea</taxon>
        <taxon>Araneidae</taxon>
        <taxon>Caerostris</taxon>
    </lineage>
</organism>
<dbReference type="EMBL" id="BPLR01001655">
    <property type="protein sequence ID" value="GIZ03817.1"/>
    <property type="molecule type" value="Genomic_DNA"/>
</dbReference>